<evidence type="ECO:0000313" key="2">
    <source>
        <dbReference type="EMBL" id="OWZ22883.1"/>
    </source>
</evidence>
<organism evidence="2 3">
    <name type="scientific">Phytophthora megakarya</name>
    <dbReference type="NCBI Taxonomy" id="4795"/>
    <lineage>
        <taxon>Eukaryota</taxon>
        <taxon>Sar</taxon>
        <taxon>Stramenopiles</taxon>
        <taxon>Oomycota</taxon>
        <taxon>Peronosporomycetes</taxon>
        <taxon>Peronosporales</taxon>
        <taxon>Peronosporaceae</taxon>
        <taxon>Phytophthora</taxon>
    </lineage>
</organism>
<dbReference type="AlphaFoldDB" id="A0A225WZF2"/>
<protein>
    <submittedName>
        <fullName evidence="2">Uncharacterized protein</fullName>
    </submittedName>
</protein>
<dbReference type="OrthoDB" id="94089at2759"/>
<feature type="region of interest" description="Disordered" evidence="1">
    <location>
        <begin position="155"/>
        <end position="175"/>
    </location>
</feature>
<feature type="region of interest" description="Disordered" evidence="1">
    <location>
        <begin position="124"/>
        <end position="143"/>
    </location>
</feature>
<proteinExistence type="predicted"/>
<gene>
    <name evidence="2" type="ORF">PHMEG_0002337</name>
</gene>
<sequence length="390" mass="43172">MKTATLLQAFQNVSDVLSSNEGACVVVWPGTTGGSFVGEFQVLTEKEWQRVQRVGLQMAPGVDAMDLYCFKNVPAYDGLTVRVFRLLQGSQIQTRQNEGKLAVWKVQKMPVLIRTRAQVDATARAESESLKNTTEDTPPRPANSVKLRTISYEEMQRKKRGSDDTGQFDDSKCVVDDVRPPMKTRRLSESRMDSRKIATPIKLPEFQTNVAIRERLQHPARTQYSSGNAKGGGFIAVVNCSSSDYSSEAGDDEDSSTSESLYGMENNDESLELNSITTVQSGCNVRLYHETFNSALQKVVATSMCSDEAYPKQVASRSSSTRTLFKPLRSVLASATTRVYKALNTISDLFSLSAVMTVEDYDMLWFEEGDAQQCWTMFGEPSGPDAIDAS</sequence>
<dbReference type="EMBL" id="NBNE01000102">
    <property type="protein sequence ID" value="OWZ22883.1"/>
    <property type="molecule type" value="Genomic_DNA"/>
</dbReference>
<evidence type="ECO:0000313" key="3">
    <source>
        <dbReference type="Proteomes" id="UP000198211"/>
    </source>
</evidence>
<accession>A0A225WZF2</accession>
<reference evidence="3" key="1">
    <citation type="submission" date="2017-03" db="EMBL/GenBank/DDBJ databases">
        <title>Phytopthora megakarya and P. palmivora, two closely related causual agents of cacao black pod achieved similar genome size and gene model numbers by different mechanisms.</title>
        <authorList>
            <person name="Ali S."/>
            <person name="Shao J."/>
            <person name="Larry D.J."/>
            <person name="Kronmiller B."/>
            <person name="Shen D."/>
            <person name="Strem M.D."/>
            <person name="Melnick R.L."/>
            <person name="Guiltinan M.J."/>
            <person name="Tyler B.M."/>
            <person name="Meinhardt L.W."/>
            <person name="Bailey B.A."/>
        </authorList>
    </citation>
    <scope>NUCLEOTIDE SEQUENCE [LARGE SCALE GENOMIC DNA]</scope>
    <source>
        <strain evidence="3">zdho120</strain>
    </source>
</reference>
<dbReference type="Proteomes" id="UP000198211">
    <property type="component" value="Unassembled WGS sequence"/>
</dbReference>
<feature type="compositionally biased region" description="Basic and acidic residues" evidence="1">
    <location>
        <begin position="124"/>
        <end position="138"/>
    </location>
</feature>
<keyword evidence="3" id="KW-1185">Reference proteome</keyword>
<name>A0A225WZF2_9STRA</name>
<comment type="caution">
    <text evidence="2">The sequence shown here is derived from an EMBL/GenBank/DDBJ whole genome shotgun (WGS) entry which is preliminary data.</text>
</comment>
<evidence type="ECO:0000256" key="1">
    <source>
        <dbReference type="SAM" id="MobiDB-lite"/>
    </source>
</evidence>